<evidence type="ECO:0000313" key="2">
    <source>
        <dbReference type="EMBL" id="SFE36773.1"/>
    </source>
</evidence>
<dbReference type="InterPro" id="IPR038720">
    <property type="entry name" value="YprB_RNase_H-like_dom"/>
</dbReference>
<dbReference type="EMBL" id="FONT01000001">
    <property type="protein sequence ID" value="SFE36773.1"/>
    <property type="molecule type" value="Genomic_DNA"/>
</dbReference>
<name>A0A1I2A1F2_9BACI</name>
<dbReference type="Proteomes" id="UP000199516">
    <property type="component" value="Unassembled WGS sequence"/>
</dbReference>
<protein>
    <recommendedName>
        <fullName evidence="1">YprB ribonuclease H-like domain-containing protein</fullName>
    </recommendedName>
</protein>
<organism evidence="2 3">
    <name type="scientific">Alteribacillus iranensis</name>
    <dbReference type="NCBI Taxonomy" id="930128"/>
    <lineage>
        <taxon>Bacteria</taxon>
        <taxon>Bacillati</taxon>
        <taxon>Bacillota</taxon>
        <taxon>Bacilli</taxon>
        <taxon>Bacillales</taxon>
        <taxon>Bacillaceae</taxon>
        <taxon>Alteribacillus</taxon>
    </lineage>
</organism>
<evidence type="ECO:0000313" key="3">
    <source>
        <dbReference type="Proteomes" id="UP000199516"/>
    </source>
</evidence>
<keyword evidence="3" id="KW-1185">Reference proteome</keyword>
<dbReference type="STRING" id="930128.SAMN05192532_101537"/>
<proteinExistence type="predicted"/>
<dbReference type="InterPro" id="IPR036397">
    <property type="entry name" value="RNaseH_sf"/>
</dbReference>
<dbReference type="PANTHER" id="PTHR38462:SF1">
    <property type="entry name" value="YPRB RIBONUCLEASE H-LIKE DOMAIN-CONTAINING PROTEIN"/>
    <property type="match status" value="1"/>
</dbReference>
<dbReference type="Gene3D" id="3.30.420.10">
    <property type="entry name" value="Ribonuclease H-like superfamily/Ribonuclease H"/>
    <property type="match status" value="1"/>
</dbReference>
<gene>
    <name evidence="2" type="ORF">SAMN05192532_101537</name>
</gene>
<dbReference type="OrthoDB" id="9790530at2"/>
<dbReference type="AlphaFoldDB" id="A0A1I2A1F2"/>
<sequence length="419" mass="50089">MKLKNKLKRMKHHMGTPVETKKTPELIDKEMNRDITRHEELPYAKEWEKLNAYPLFLDGEYTMKREVTYPIDHLHGNYSFREIFDVCHLWEKELSHHPLHPEKRRPEDFLFFDTETTGLNSGAGNLIFLLGSAAYDDNQIKVNQYFLPGPEAEAAFYYYFLSETRSTHHLVTYNGKAFDWPQVKTRHTFVRNEVPKLPPFGHFDLLHAARRLLRHRLPSCKLSIVEKEILGVERVEDTPGYLAPMLYFDYLHEQHPEYIEGVLEHNEWDVLSLITLYIDLSKRVLAKGTSSRERMEIGKWYEQLNEWEKAEWCHRKVFEASDNQEIKQESSLRVGRALKKQKQEREAMYYFEWAFRHPGMHQYEAAIELAKYYEHRVKDPEKALHFIKYIQPDKSNVRDDITKRRLRLQKKIEREIPPS</sequence>
<dbReference type="RefSeq" id="WP_091656977.1">
    <property type="nucleotide sequence ID" value="NZ_FONT01000001.1"/>
</dbReference>
<dbReference type="SUPFAM" id="SSF53098">
    <property type="entry name" value="Ribonuclease H-like"/>
    <property type="match status" value="1"/>
</dbReference>
<dbReference type="Pfam" id="PF13482">
    <property type="entry name" value="RNase_H_2"/>
    <property type="match status" value="1"/>
</dbReference>
<reference evidence="2 3" key="1">
    <citation type="submission" date="2016-10" db="EMBL/GenBank/DDBJ databases">
        <authorList>
            <person name="de Groot N.N."/>
        </authorList>
    </citation>
    <scope>NUCLEOTIDE SEQUENCE [LARGE SCALE GENOMIC DNA]</scope>
    <source>
        <strain evidence="2 3">DSM 23995</strain>
    </source>
</reference>
<dbReference type="InterPro" id="IPR012337">
    <property type="entry name" value="RNaseH-like_sf"/>
</dbReference>
<feature type="domain" description="YprB ribonuclease H-like" evidence="1">
    <location>
        <begin position="110"/>
        <end position="279"/>
    </location>
</feature>
<dbReference type="PANTHER" id="PTHR38462">
    <property type="entry name" value="EXONUCLEASE-LIKE PROTEIN"/>
    <property type="match status" value="1"/>
</dbReference>
<dbReference type="GO" id="GO:0003676">
    <property type="term" value="F:nucleic acid binding"/>
    <property type="evidence" value="ECO:0007669"/>
    <property type="project" value="InterPro"/>
</dbReference>
<evidence type="ECO:0000259" key="1">
    <source>
        <dbReference type="Pfam" id="PF13482"/>
    </source>
</evidence>
<accession>A0A1I2A1F2</accession>